<organism evidence="12 13">
    <name type="scientific">Calocera cornea HHB12733</name>
    <dbReference type="NCBI Taxonomy" id="1353952"/>
    <lineage>
        <taxon>Eukaryota</taxon>
        <taxon>Fungi</taxon>
        <taxon>Dikarya</taxon>
        <taxon>Basidiomycota</taxon>
        <taxon>Agaricomycotina</taxon>
        <taxon>Dacrymycetes</taxon>
        <taxon>Dacrymycetales</taxon>
        <taxon>Dacrymycetaceae</taxon>
        <taxon>Calocera</taxon>
    </lineage>
</organism>
<dbReference type="InterPro" id="IPR036259">
    <property type="entry name" value="MFS_trans_sf"/>
</dbReference>
<comment type="similarity">
    <text evidence="2 8">Belongs to the major facilitator superfamily. Sugar transporter (TC 2.A.1.1) family.</text>
</comment>
<feature type="domain" description="Major facilitator superfamily (MFS) profile" evidence="11">
    <location>
        <begin position="73"/>
        <end position="521"/>
    </location>
</feature>
<evidence type="ECO:0000256" key="4">
    <source>
        <dbReference type="ARBA" id="ARBA00022692"/>
    </source>
</evidence>
<keyword evidence="13" id="KW-1185">Reference proteome</keyword>
<feature type="region of interest" description="Disordered" evidence="9">
    <location>
        <begin position="1"/>
        <end position="36"/>
    </location>
</feature>
<feature type="transmembrane region" description="Helical" evidence="10">
    <location>
        <begin position="390"/>
        <end position="412"/>
    </location>
</feature>
<dbReference type="Proteomes" id="UP000076842">
    <property type="component" value="Unassembled WGS sequence"/>
</dbReference>
<dbReference type="InParanoid" id="A0A165JU51"/>
<evidence type="ECO:0000313" key="12">
    <source>
        <dbReference type="EMBL" id="KZT62274.1"/>
    </source>
</evidence>
<dbReference type="NCBIfam" id="TIGR00879">
    <property type="entry name" value="SP"/>
    <property type="match status" value="1"/>
</dbReference>
<feature type="transmembrane region" description="Helical" evidence="10">
    <location>
        <begin position="142"/>
        <end position="161"/>
    </location>
</feature>
<evidence type="ECO:0000256" key="7">
    <source>
        <dbReference type="ARBA" id="ARBA00049119"/>
    </source>
</evidence>
<protein>
    <submittedName>
        <fullName evidence="12">General substrate transporter</fullName>
    </submittedName>
</protein>
<dbReference type="InterPro" id="IPR020846">
    <property type="entry name" value="MFS_dom"/>
</dbReference>
<accession>A0A165JU51</accession>
<evidence type="ECO:0000313" key="13">
    <source>
        <dbReference type="Proteomes" id="UP000076842"/>
    </source>
</evidence>
<dbReference type="InterPro" id="IPR005829">
    <property type="entry name" value="Sugar_transporter_CS"/>
</dbReference>
<dbReference type="SUPFAM" id="SSF103473">
    <property type="entry name" value="MFS general substrate transporter"/>
    <property type="match status" value="1"/>
</dbReference>
<dbReference type="InterPro" id="IPR050360">
    <property type="entry name" value="MFS_Sugar_Transporters"/>
</dbReference>
<evidence type="ECO:0000256" key="1">
    <source>
        <dbReference type="ARBA" id="ARBA00004141"/>
    </source>
</evidence>
<dbReference type="PANTHER" id="PTHR48022">
    <property type="entry name" value="PLASTIDIC GLUCOSE TRANSPORTER 4"/>
    <property type="match status" value="1"/>
</dbReference>
<dbReference type="OrthoDB" id="6133115at2759"/>
<evidence type="ECO:0000256" key="6">
    <source>
        <dbReference type="ARBA" id="ARBA00023136"/>
    </source>
</evidence>
<dbReference type="AlphaFoldDB" id="A0A165JU51"/>
<proteinExistence type="inferred from homology"/>
<dbReference type="PANTHER" id="PTHR48022:SF36">
    <property type="entry name" value="LACTOSE PERMEASE, PUTATIVE (AFU_ORTHOLOGUE AFUA_1G17310)-RELATED"/>
    <property type="match status" value="1"/>
</dbReference>
<comment type="subcellular location">
    <subcellularLocation>
        <location evidence="1">Membrane</location>
        <topology evidence="1">Multi-pass membrane protein</topology>
    </subcellularLocation>
</comment>
<dbReference type="Gene3D" id="1.20.1250.20">
    <property type="entry name" value="MFS general substrate transporter like domains"/>
    <property type="match status" value="1"/>
</dbReference>
<sequence>MATSDNTERVFYDEHKLDADETEKSLDGQQSPSTPVELTATERMKVRNAAFATAVRNSPIKQWSKESIHLYFACFVSFLCACANGYDGSLFSGLSPMPFYQSYFQTGTVGNKVSLVFSMYTVGSMIGAFSAGPIADRFGRRVGMFVGGVVIITGMALTSSAHSLDQLVVGRFVLGWGISIMTVAAPAYCVEIAPPHWRGKMVGTYNCGWFGGSIPAAAITFGCLYINSDWSWRIPMIFQGVPSLFVLVGVFFIPESPRWLMQNRREEEARAFLVKYHGNNDTNSEIVGLEWREFQENIAFDASDKRWWDYRALFMTNNARYRFLMVMMISVFGQFSGNGLGYFNNVIYANLGYTSPAIQLGLNLAGSCGSAVVGLTAASFTDKLPRVKTLAIGTFVCAILLGINAGCNTVWANTPVDANGIAINPPLRIAQLGLAAYFLFGFVYTFAYTPLQGVYPTENLENTARAKGLALSGVLVNLINFINTYAGPIALQNIKNNYTYVFVGWDVIESVIWALCGVETQGRTLEELDEIYNQKYPPFASRRYQAEVAVLKDGHAEILRVGDV</sequence>
<reference evidence="12 13" key="1">
    <citation type="journal article" date="2016" name="Mol. Biol. Evol.">
        <title>Comparative Genomics of Early-Diverging Mushroom-Forming Fungi Provides Insights into the Origins of Lignocellulose Decay Capabilities.</title>
        <authorList>
            <person name="Nagy L.G."/>
            <person name="Riley R."/>
            <person name="Tritt A."/>
            <person name="Adam C."/>
            <person name="Daum C."/>
            <person name="Floudas D."/>
            <person name="Sun H."/>
            <person name="Yadav J.S."/>
            <person name="Pangilinan J."/>
            <person name="Larsson K.H."/>
            <person name="Matsuura K."/>
            <person name="Barry K."/>
            <person name="Labutti K."/>
            <person name="Kuo R."/>
            <person name="Ohm R.A."/>
            <person name="Bhattacharya S.S."/>
            <person name="Shirouzu T."/>
            <person name="Yoshinaga Y."/>
            <person name="Martin F.M."/>
            <person name="Grigoriev I.V."/>
            <person name="Hibbett D.S."/>
        </authorList>
    </citation>
    <scope>NUCLEOTIDE SEQUENCE [LARGE SCALE GENOMIC DNA]</scope>
    <source>
        <strain evidence="12 13">HHB12733</strain>
    </source>
</reference>
<feature type="transmembrane region" description="Helical" evidence="10">
    <location>
        <begin position="432"/>
        <end position="451"/>
    </location>
</feature>
<dbReference type="GO" id="GO:0005351">
    <property type="term" value="F:carbohydrate:proton symporter activity"/>
    <property type="evidence" value="ECO:0007669"/>
    <property type="project" value="TreeGrafter"/>
</dbReference>
<evidence type="ECO:0000259" key="11">
    <source>
        <dbReference type="PROSITE" id="PS50850"/>
    </source>
</evidence>
<feature type="transmembrane region" description="Helical" evidence="10">
    <location>
        <begin position="234"/>
        <end position="254"/>
    </location>
</feature>
<feature type="transmembrane region" description="Helical" evidence="10">
    <location>
        <begin position="205"/>
        <end position="228"/>
    </location>
</feature>
<dbReference type="Pfam" id="PF00083">
    <property type="entry name" value="Sugar_tr"/>
    <property type="match status" value="1"/>
</dbReference>
<feature type="transmembrane region" description="Helical" evidence="10">
    <location>
        <begin position="68"/>
        <end position="86"/>
    </location>
</feature>
<feature type="compositionally biased region" description="Polar residues" evidence="9">
    <location>
        <begin position="27"/>
        <end position="36"/>
    </location>
</feature>
<name>A0A165JU51_9BASI</name>
<dbReference type="GO" id="GO:0016020">
    <property type="term" value="C:membrane"/>
    <property type="evidence" value="ECO:0007669"/>
    <property type="project" value="UniProtKB-SubCell"/>
</dbReference>
<evidence type="ECO:0000256" key="3">
    <source>
        <dbReference type="ARBA" id="ARBA00022448"/>
    </source>
</evidence>
<evidence type="ECO:0000256" key="8">
    <source>
        <dbReference type="RuleBase" id="RU003346"/>
    </source>
</evidence>
<keyword evidence="4 10" id="KW-0812">Transmembrane</keyword>
<dbReference type="PROSITE" id="PS50850">
    <property type="entry name" value="MFS"/>
    <property type="match status" value="1"/>
</dbReference>
<dbReference type="InterPro" id="IPR005828">
    <property type="entry name" value="MFS_sugar_transport-like"/>
</dbReference>
<evidence type="ECO:0000256" key="5">
    <source>
        <dbReference type="ARBA" id="ARBA00022989"/>
    </source>
</evidence>
<keyword evidence="5 10" id="KW-1133">Transmembrane helix</keyword>
<dbReference type="FunFam" id="1.20.1250.20:FF:000134">
    <property type="entry name" value="MFS sugar transporter protein"/>
    <property type="match status" value="1"/>
</dbReference>
<feature type="compositionally biased region" description="Basic and acidic residues" evidence="9">
    <location>
        <begin position="1"/>
        <end position="26"/>
    </location>
</feature>
<feature type="transmembrane region" description="Helical" evidence="10">
    <location>
        <begin position="321"/>
        <end position="337"/>
    </location>
</feature>
<keyword evidence="3 8" id="KW-0813">Transport</keyword>
<keyword evidence="6 10" id="KW-0472">Membrane</keyword>
<dbReference type="InterPro" id="IPR003663">
    <property type="entry name" value="Sugar/inositol_transpt"/>
</dbReference>
<evidence type="ECO:0000256" key="2">
    <source>
        <dbReference type="ARBA" id="ARBA00010992"/>
    </source>
</evidence>
<feature type="transmembrane region" description="Helical" evidence="10">
    <location>
        <begin position="113"/>
        <end position="135"/>
    </location>
</feature>
<feature type="transmembrane region" description="Helical" evidence="10">
    <location>
        <begin position="173"/>
        <end position="193"/>
    </location>
</feature>
<gene>
    <name evidence="12" type="ORF">CALCODRAFT_490042</name>
</gene>
<comment type="catalytic activity">
    <reaction evidence="7">
        <text>myo-inositol(out) + H(+)(out) = myo-inositol(in) + H(+)(in)</text>
        <dbReference type="Rhea" id="RHEA:60364"/>
        <dbReference type="ChEBI" id="CHEBI:15378"/>
        <dbReference type="ChEBI" id="CHEBI:17268"/>
    </reaction>
</comment>
<evidence type="ECO:0000256" key="9">
    <source>
        <dbReference type="SAM" id="MobiDB-lite"/>
    </source>
</evidence>
<dbReference type="PROSITE" id="PS00216">
    <property type="entry name" value="SUGAR_TRANSPORT_1"/>
    <property type="match status" value="1"/>
</dbReference>
<evidence type="ECO:0000256" key="10">
    <source>
        <dbReference type="SAM" id="Phobius"/>
    </source>
</evidence>
<dbReference type="EMBL" id="KV423917">
    <property type="protein sequence ID" value="KZT62274.1"/>
    <property type="molecule type" value="Genomic_DNA"/>
</dbReference>